<evidence type="ECO:0000313" key="3">
    <source>
        <dbReference type="Proteomes" id="UP001162483"/>
    </source>
</evidence>
<comment type="caution">
    <text evidence="2">The sequence shown here is derived from an EMBL/GenBank/DDBJ whole genome shotgun (WGS) entry which is preliminary data.</text>
</comment>
<sequence length="47" mass="5164">MASDEREKDIHLHSSGHPQERESGCAYTIMKPAASLGTHQVSMPRVS</sequence>
<keyword evidence="3" id="KW-1185">Reference proteome</keyword>
<reference evidence="2" key="1">
    <citation type="submission" date="2023-05" db="EMBL/GenBank/DDBJ databases">
        <authorList>
            <person name="Stuckert A."/>
        </authorList>
    </citation>
    <scope>NUCLEOTIDE SEQUENCE</scope>
</reference>
<dbReference type="Proteomes" id="UP001162483">
    <property type="component" value="Unassembled WGS sequence"/>
</dbReference>
<gene>
    <name evidence="2" type="ORF">SPARVUS_LOCUS16025766</name>
</gene>
<protein>
    <submittedName>
        <fullName evidence="2">Uncharacterized protein</fullName>
    </submittedName>
</protein>
<feature type="region of interest" description="Disordered" evidence="1">
    <location>
        <begin position="1"/>
        <end position="22"/>
    </location>
</feature>
<evidence type="ECO:0000313" key="2">
    <source>
        <dbReference type="EMBL" id="CAI9620726.1"/>
    </source>
</evidence>
<name>A0ABN9HG07_9NEOB</name>
<dbReference type="EMBL" id="CATNWA010020987">
    <property type="protein sequence ID" value="CAI9620726.1"/>
    <property type="molecule type" value="Genomic_DNA"/>
</dbReference>
<accession>A0ABN9HG07</accession>
<organism evidence="2 3">
    <name type="scientific">Staurois parvus</name>
    <dbReference type="NCBI Taxonomy" id="386267"/>
    <lineage>
        <taxon>Eukaryota</taxon>
        <taxon>Metazoa</taxon>
        <taxon>Chordata</taxon>
        <taxon>Craniata</taxon>
        <taxon>Vertebrata</taxon>
        <taxon>Euteleostomi</taxon>
        <taxon>Amphibia</taxon>
        <taxon>Batrachia</taxon>
        <taxon>Anura</taxon>
        <taxon>Neobatrachia</taxon>
        <taxon>Ranoidea</taxon>
        <taxon>Ranidae</taxon>
        <taxon>Staurois</taxon>
    </lineage>
</organism>
<evidence type="ECO:0000256" key="1">
    <source>
        <dbReference type="SAM" id="MobiDB-lite"/>
    </source>
</evidence>
<feature type="non-terminal residue" evidence="2">
    <location>
        <position position="47"/>
    </location>
</feature>
<proteinExistence type="predicted"/>